<dbReference type="SUPFAM" id="SSF57567">
    <property type="entry name" value="Serine protease inhibitors"/>
    <property type="match status" value="1"/>
</dbReference>
<evidence type="ECO:0000259" key="4">
    <source>
        <dbReference type="Pfam" id="PF01826"/>
    </source>
</evidence>
<evidence type="ECO:0000256" key="3">
    <source>
        <dbReference type="SAM" id="SignalP"/>
    </source>
</evidence>
<keyword evidence="2" id="KW-1015">Disulfide bond</keyword>
<feature type="chain" id="PRO_5001520795" evidence="3">
    <location>
        <begin position="31"/>
        <end position="136"/>
    </location>
</feature>
<name>A0A023G8H8_AMBTT</name>
<evidence type="ECO:0000256" key="1">
    <source>
        <dbReference type="ARBA" id="ARBA00022690"/>
    </source>
</evidence>
<dbReference type="GO" id="GO:0030414">
    <property type="term" value="F:peptidase inhibitor activity"/>
    <property type="evidence" value="ECO:0007669"/>
    <property type="project" value="UniProtKB-KW"/>
</dbReference>
<proteinExistence type="evidence at transcript level"/>
<dbReference type="PANTHER" id="PTHR23259:SF70">
    <property type="entry name" value="ACCESSORY GLAND PROTEIN ACP62F-RELATED"/>
    <property type="match status" value="1"/>
</dbReference>
<keyword evidence="3" id="KW-0732">Signal</keyword>
<dbReference type="PANTHER" id="PTHR23259">
    <property type="entry name" value="RIDDLE"/>
    <property type="match status" value="1"/>
</dbReference>
<dbReference type="InterPro" id="IPR036084">
    <property type="entry name" value="Ser_inhib-like_sf"/>
</dbReference>
<dbReference type="Pfam" id="PF01826">
    <property type="entry name" value="TIL"/>
    <property type="match status" value="1"/>
</dbReference>
<evidence type="ECO:0000313" key="5">
    <source>
        <dbReference type="EMBL" id="JAC30511.1"/>
    </source>
</evidence>
<organism evidence="5">
    <name type="scientific">Amblyomma triste</name>
    <name type="common">Neotropical tick</name>
    <dbReference type="NCBI Taxonomy" id="251400"/>
    <lineage>
        <taxon>Eukaryota</taxon>
        <taxon>Metazoa</taxon>
        <taxon>Ecdysozoa</taxon>
        <taxon>Arthropoda</taxon>
        <taxon>Chelicerata</taxon>
        <taxon>Arachnida</taxon>
        <taxon>Acari</taxon>
        <taxon>Parasitiformes</taxon>
        <taxon>Ixodida</taxon>
        <taxon>Ixodoidea</taxon>
        <taxon>Ixodidae</taxon>
        <taxon>Amblyomminae</taxon>
        <taxon>Amblyomma</taxon>
    </lineage>
</organism>
<dbReference type="AlphaFoldDB" id="A0A023G8H8"/>
<dbReference type="EMBL" id="GBBM01004907">
    <property type="protein sequence ID" value="JAC30511.1"/>
    <property type="molecule type" value="mRNA"/>
</dbReference>
<keyword evidence="1" id="KW-0646">Protease inhibitor</keyword>
<sequence length="136" mass="15690">MSHSKMTKLASLCLLALLFVLCSLLLHVRAEPNTADAVLLHGEQRGINWRPPKNVCPPHEIYLRCTNSICCEWKCGTRGRRYSCNRKWKSGCFCAAGYNRNQHNKCIKKRRCNRPWNPAVDYEPLIPKRRLGYAGF</sequence>
<feature type="signal peptide" evidence="3">
    <location>
        <begin position="1"/>
        <end position="30"/>
    </location>
</feature>
<evidence type="ECO:0000256" key="2">
    <source>
        <dbReference type="ARBA" id="ARBA00023157"/>
    </source>
</evidence>
<dbReference type="CDD" id="cd19941">
    <property type="entry name" value="TIL"/>
    <property type="match status" value="1"/>
</dbReference>
<accession>A0A023G8H8</accession>
<feature type="domain" description="TIL" evidence="4">
    <location>
        <begin position="56"/>
        <end position="112"/>
    </location>
</feature>
<dbReference type="Gene3D" id="2.10.25.10">
    <property type="entry name" value="Laminin"/>
    <property type="match status" value="1"/>
</dbReference>
<dbReference type="InterPro" id="IPR051368">
    <property type="entry name" value="SerProtInhib-TIL_Domain"/>
</dbReference>
<reference evidence="5" key="1">
    <citation type="submission" date="2014-03" db="EMBL/GenBank/DDBJ databases">
        <title>The sialotranscriptome of Amblyomma triste, Amblyomma parvum and Amblyomma cajennense ticks, uncovered by 454-based RNA-seq.</title>
        <authorList>
            <person name="Garcia G.R."/>
            <person name="Gardinassi L.G."/>
            <person name="Ribeiro J.M."/>
            <person name="Anatriello E."/>
            <person name="Ferreira B.R."/>
            <person name="Moreira H.N."/>
            <person name="Mafra C."/>
            <person name="Olegario M.M."/>
            <person name="Szabo P.J."/>
            <person name="Miranda-Santos I.K."/>
            <person name="Maruyama S.R."/>
        </authorList>
    </citation>
    <scope>NUCLEOTIDE SEQUENCE</scope>
    <source>
        <strain evidence="5">Mato Grasso do Sul</strain>
        <tissue evidence="5">Salivary glands</tissue>
    </source>
</reference>
<dbReference type="InterPro" id="IPR002919">
    <property type="entry name" value="TIL_dom"/>
</dbReference>
<protein>
    <submittedName>
        <fullName evidence="5">Putative tick til 10</fullName>
    </submittedName>
</protein>